<evidence type="ECO:0000259" key="3">
    <source>
        <dbReference type="Pfam" id="PF17168"/>
    </source>
</evidence>
<dbReference type="InterPro" id="IPR008928">
    <property type="entry name" value="6-hairpin_glycosidase_sf"/>
</dbReference>
<dbReference type="InterPro" id="IPR032514">
    <property type="entry name" value="GtaA_central"/>
</dbReference>
<dbReference type="GO" id="GO:0005975">
    <property type="term" value="P:carbohydrate metabolic process"/>
    <property type="evidence" value="ECO:0007669"/>
    <property type="project" value="InterPro"/>
</dbReference>
<gene>
    <name evidence="4" type="ORF">IAB51_11350</name>
</gene>
<dbReference type="Pfam" id="PF17168">
    <property type="entry name" value="DUF5127"/>
    <property type="match status" value="1"/>
</dbReference>
<dbReference type="InterPro" id="IPR012341">
    <property type="entry name" value="6hp_glycosidase-like_sf"/>
</dbReference>
<evidence type="ECO:0000313" key="4">
    <source>
        <dbReference type="EMBL" id="HIS77382.1"/>
    </source>
</evidence>
<dbReference type="Pfam" id="PF16335">
    <property type="entry name" value="GtaA_6_Hairpin"/>
    <property type="match status" value="1"/>
</dbReference>
<feature type="domain" description="Glutaminase A central" evidence="2">
    <location>
        <begin position="279"/>
        <end position="623"/>
    </location>
</feature>
<feature type="domain" description="DUF4964" evidence="1">
    <location>
        <begin position="4"/>
        <end position="61"/>
    </location>
</feature>
<dbReference type="SUPFAM" id="SSF48208">
    <property type="entry name" value="Six-hairpin glycosidases"/>
    <property type="match status" value="1"/>
</dbReference>
<dbReference type="InterPro" id="IPR032515">
    <property type="entry name" value="DUF4964"/>
</dbReference>
<dbReference type="Pfam" id="PF16334">
    <property type="entry name" value="DUF4964"/>
    <property type="match status" value="1"/>
</dbReference>
<dbReference type="Gene3D" id="1.50.10.10">
    <property type="match status" value="1"/>
</dbReference>
<accession>A0A9D1FPL2</accession>
<evidence type="ECO:0000259" key="2">
    <source>
        <dbReference type="Pfam" id="PF16335"/>
    </source>
</evidence>
<comment type="caution">
    <text evidence="4">The sequence shown here is derived from an EMBL/GenBank/DDBJ whole genome shotgun (WGS) entry which is preliminary data.</text>
</comment>
<sequence>MFMKLRAPALPLITVDPYFSIWSAADRLTDQMPCHWTGKLNSITGTAVIDGTSYRFLGTGEEPAMKQVSVEVEAMSTEVFMEAGNVRLRLFFLTPLLMDDYEHLTRPVSYLHVSADSLDGQEHEVSVKISASEELCLDCKGQMPVTTETSILPGNIHTAKMGSVKQEILAKSGDDIRIDWGYFYLSVQGEQAEVSVYQEDMAWVSAAADVSREGALFAFAYDDIESMVYFGDRLKSWWNRDGKTIETAICEAYGDYAEMEKSCAAFSYKLFRDAVKAGGEKYAELLLLAYRQVLAAHKLVLDKDGNLLYVSKECFSNGCAATADVSYPSIPMFLLYNPELVKGMMRPIFRYAEGGVWPFDFAPHDVGQYPLLNGQVYSEGTDPRWQMPVEECGNMLLMMSAVCVAQKDASFAAEHLETLKQWAKYLLENGADPDNQLCTDDFAGHLAHNCNLSLKAIMGLAGLAEVFRLLKDEETAGFYRDAAEKMAENWVKTAANGDGSYRLAFDRPGTFSMKYNVVWDKVMGLGIFPKGVLASEFASYRKRINPYGMPLDNRETYTKSDWIVWTGTLAQEREDFEEFVAPLWTAYNCTPSRVPMGDWYQSITAMQVGFQHRSVQGGLFMKLLEASGRCRVHK</sequence>
<dbReference type="EMBL" id="DVJP01000076">
    <property type="protein sequence ID" value="HIS77382.1"/>
    <property type="molecule type" value="Genomic_DNA"/>
</dbReference>
<dbReference type="InterPro" id="IPR033433">
    <property type="entry name" value="GtaA_N"/>
</dbReference>
<name>A0A9D1FPL2_9FIRM</name>
<reference evidence="4" key="1">
    <citation type="submission" date="2020-10" db="EMBL/GenBank/DDBJ databases">
        <authorList>
            <person name="Gilroy R."/>
        </authorList>
    </citation>
    <scope>NUCLEOTIDE SEQUENCE</scope>
    <source>
        <strain evidence="4">CHK199-13235</strain>
    </source>
</reference>
<dbReference type="AlphaFoldDB" id="A0A9D1FPL2"/>
<evidence type="ECO:0000259" key="1">
    <source>
        <dbReference type="Pfam" id="PF16334"/>
    </source>
</evidence>
<feature type="domain" description="Glutaminase A N-terminal" evidence="3">
    <location>
        <begin position="77"/>
        <end position="197"/>
    </location>
</feature>
<dbReference type="Proteomes" id="UP000824002">
    <property type="component" value="Unassembled WGS sequence"/>
</dbReference>
<dbReference type="PANTHER" id="PTHR31987:SF1">
    <property type="entry name" value="GLUTAMINASE A"/>
    <property type="match status" value="1"/>
</dbReference>
<organism evidence="4 5">
    <name type="scientific">Candidatus Merdivicinus excrementipullorum</name>
    <dbReference type="NCBI Taxonomy" id="2840867"/>
    <lineage>
        <taxon>Bacteria</taxon>
        <taxon>Bacillati</taxon>
        <taxon>Bacillota</taxon>
        <taxon>Clostridia</taxon>
        <taxon>Eubacteriales</taxon>
        <taxon>Oscillospiraceae</taxon>
        <taxon>Oscillospiraceae incertae sedis</taxon>
        <taxon>Candidatus Merdivicinus</taxon>
    </lineage>
</organism>
<dbReference type="InterPro" id="IPR052743">
    <property type="entry name" value="Glutaminase_GtaA"/>
</dbReference>
<reference evidence="4" key="2">
    <citation type="journal article" date="2021" name="PeerJ">
        <title>Extensive microbial diversity within the chicken gut microbiome revealed by metagenomics and culture.</title>
        <authorList>
            <person name="Gilroy R."/>
            <person name="Ravi A."/>
            <person name="Getino M."/>
            <person name="Pursley I."/>
            <person name="Horton D.L."/>
            <person name="Alikhan N.F."/>
            <person name="Baker D."/>
            <person name="Gharbi K."/>
            <person name="Hall N."/>
            <person name="Watson M."/>
            <person name="Adriaenssens E.M."/>
            <person name="Foster-Nyarko E."/>
            <person name="Jarju S."/>
            <person name="Secka A."/>
            <person name="Antonio M."/>
            <person name="Oren A."/>
            <person name="Chaudhuri R.R."/>
            <person name="La Ragione R."/>
            <person name="Hildebrand F."/>
            <person name="Pallen M.J."/>
        </authorList>
    </citation>
    <scope>NUCLEOTIDE SEQUENCE</scope>
    <source>
        <strain evidence="4">CHK199-13235</strain>
    </source>
</reference>
<protein>
    <submittedName>
        <fullName evidence="4">DUF4965 domain-containing protein</fullName>
    </submittedName>
</protein>
<proteinExistence type="predicted"/>
<dbReference type="PANTHER" id="PTHR31987">
    <property type="entry name" value="GLUTAMINASE A-RELATED"/>
    <property type="match status" value="1"/>
</dbReference>
<evidence type="ECO:0000313" key="5">
    <source>
        <dbReference type="Proteomes" id="UP000824002"/>
    </source>
</evidence>